<dbReference type="EMBL" id="JAHCTB010000003">
    <property type="protein sequence ID" value="MBT0607933.1"/>
    <property type="molecule type" value="Genomic_DNA"/>
</dbReference>
<dbReference type="RefSeq" id="WP_214112817.1">
    <property type="nucleotide sequence ID" value="NZ_JAHCTB010000003.1"/>
</dbReference>
<proteinExistence type="predicted"/>
<gene>
    <name evidence="2" type="ORF">KIV10_07045</name>
</gene>
<dbReference type="InterPro" id="IPR001296">
    <property type="entry name" value="Glyco_trans_1"/>
</dbReference>
<evidence type="ECO:0000313" key="3">
    <source>
        <dbReference type="Proteomes" id="UP001297092"/>
    </source>
</evidence>
<name>A0ABS5S410_9FLAO</name>
<protein>
    <submittedName>
        <fullName evidence="2">Glycosyltransferase family 4 protein</fullName>
    </submittedName>
</protein>
<dbReference type="Pfam" id="PF00534">
    <property type="entry name" value="Glycos_transf_1"/>
    <property type="match status" value="1"/>
</dbReference>
<reference evidence="2 3" key="1">
    <citation type="submission" date="2021-05" db="EMBL/GenBank/DDBJ databases">
        <title>Aequorivita echinoideorum JCM 30378 genome.</title>
        <authorList>
            <person name="Zhang H."/>
            <person name="Li C."/>
        </authorList>
    </citation>
    <scope>NUCLEOTIDE SEQUENCE [LARGE SCALE GENOMIC DNA]</scope>
    <source>
        <strain evidence="2 3">JCM30378</strain>
    </source>
</reference>
<evidence type="ECO:0000313" key="2">
    <source>
        <dbReference type="EMBL" id="MBT0607933.1"/>
    </source>
</evidence>
<dbReference type="PANTHER" id="PTHR12526">
    <property type="entry name" value="GLYCOSYLTRANSFERASE"/>
    <property type="match status" value="1"/>
</dbReference>
<comment type="caution">
    <text evidence="2">The sequence shown here is derived from an EMBL/GenBank/DDBJ whole genome shotgun (WGS) entry which is preliminary data.</text>
</comment>
<dbReference type="Proteomes" id="UP001297092">
    <property type="component" value="Unassembled WGS sequence"/>
</dbReference>
<accession>A0ABS5S410</accession>
<evidence type="ECO:0000259" key="1">
    <source>
        <dbReference type="Pfam" id="PF00534"/>
    </source>
</evidence>
<dbReference type="CDD" id="cd03820">
    <property type="entry name" value="GT4_AmsD-like"/>
    <property type="match status" value="1"/>
</dbReference>
<dbReference type="SUPFAM" id="SSF53756">
    <property type="entry name" value="UDP-Glycosyltransferase/glycogen phosphorylase"/>
    <property type="match status" value="1"/>
</dbReference>
<keyword evidence="3" id="KW-1185">Reference proteome</keyword>
<organism evidence="2 3">
    <name type="scientific">Aequorivita echinoideorum</name>
    <dbReference type="NCBI Taxonomy" id="1549647"/>
    <lineage>
        <taxon>Bacteria</taxon>
        <taxon>Pseudomonadati</taxon>
        <taxon>Bacteroidota</taxon>
        <taxon>Flavobacteriia</taxon>
        <taxon>Flavobacteriales</taxon>
        <taxon>Flavobacteriaceae</taxon>
        <taxon>Aequorivita</taxon>
    </lineage>
</organism>
<sequence>MKIIYITEYIDIAGGIERGLCLRANYLVENFDYRVKIYCTNHKSGRPYYPLNSKIQVIYLEKIETRKSFLGRLQLQYLQAKEIISENADVIISLKYTLHNLFFQYLKKNQKLISELRESKALHYINNKTLKSKLYNFVRKIVYSNQDLVITLTKEDKFKWGLKNMEFVHNSKMIYTNNFSLLEKERVLCVSRLDKIKGIRYLIEAWDIVHEIYPNWELKICGEGNDFDNLKKQIVGLELDKVVYLENKSVDVVPEYLKSSIFVLTSEYEAFGNVIVEAQTFGLPVISFDAPSGPREIINDGVDGFLVNLYDVEELATKIILLIKNFDLRKQMGAQAVENSKRFDMDVVMQKYIKLITA</sequence>
<dbReference type="PANTHER" id="PTHR12526:SF630">
    <property type="entry name" value="GLYCOSYLTRANSFERASE"/>
    <property type="match status" value="1"/>
</dbReference>
<dbReference type="Gene3D" id="3.40.50.2000">
    <property type="entry name" value="Glycogen Phosphorylase B"/>
    <property type="match status" value="2"/>
</dbReference>
<feature type="domain" description="Glycosyl transferase family 1" evidence="1">
    <location>
        <begin position="183"/>
        <end position="336"/>
    </location>
</feature>